<dbReference type="AlphaFoldDB" id="A0A077M0D8"/>
<evidence type="ECO:0000313" key="2">
    <source>
        <dbReference type="EMBL" id="CCH77675.1"/>
    </source>
</evidence>
<name>A0A077M0D8_9MICO</name>
<keyword evidence="3" id="KW-1185">Reference proteome</keyword>
<organism evidence="2 3">
    <name type="scientific">Nostocoides japonicum T1-X7</name>
    <dbReference type="NCBI Taxonomy" id="1194083"/>
    <lineage>
        <taxon>Bacteria</taxon>
        <taxon>Bacillati</taxon>
        <taxon>Actinomycetota</taxon>
        <taxon>Actinomycetes</taxon>
        <taxon>Micrococcales</taxon>
        <taxon>Intrasporangiaceae</taxon>
        <taxon>Nostocoides</taxon>
    </lineage>
</organism>
<evidence type="ECO:0000313" key="3">
    <source>
        <dbReference type="Proteomes" id="UP000035721"/>
    </source>
</evidence>
<dbReference type="RefSeq" id="WP_200901246.1">
    <property type="nucleotide sequence ID" value="NZ_HF570958.1"/>
</dbReference>
<keyword evidence="1" id="KW-0472">Membrane</keyword>
<evidence type="ECO:0000256" key="1">
    <source>
        <dbReference type="SAM" id="Phobius"/>
    </source>
</evidence>
<sequence length="297" mass="31996">MPRTSRAAITLAEEQPRTRRHRVVGWLVVAVVAAGVVFAAYLGGRHLYQSFQSPRCQATTAGTTVTLTPEQMSNAATIVGIASKRGLPARAGTIGVTTAIQESKLRNLEYGDRDSVGLFQQRPSQGWGTVDQLLDTEYSTNRFYDALVKIDGWQTMEITKIAQKVQRSAAPEAYADHEQEGRVLADTLSGYTTAAVTCTLDPAKGAGDPAAYLTMLTRELGRTGTRSGHTVTVGAQDARRAWATGQWSVAKAEELGITAVTVGDREWRRGEGSSARSWHAAKDPIKATSVRVTFATA</sequence>
<dbReference type="Proteomes" id="UP000035721">
    <property type="component" value="Unassembled WGS sequence"/>
</dbReference>
<feature type="transmembrane region" description="Helical" evidence="1">
    <location>
        <begin position="23"/>
        <end position="44"/>
    </location>
</feature>
<keyword evidence="1" id="KW-0812">Transmembrane</keyword>
<proteinExistence type="predicted"/>
<accession>A0A077M0D8</accession>
<protein>
    <submittedName>
        <fullName evidence="2">Uncharacterized protein</fullName>
    </submittedName>
</protein>
<keyword evidence="1" id="KW-1133">Transmembrane helix</keyword>
<comment type="caution">
    <text evidence="2">The sequence shown here is derived from an EMBL/GenBank/DDBJ whole genome shotgun (WGS) entry which is preliminary data.</text>
</comment>
<gene>
    <name evidence="2" type="ORF">BN12_2120006</name>
</gene>
<dbReference type="EMBL" id="CAJB01000127">
    <property type="protein sequence ID" value="CCH77675.1"/>
    <property type="molecule type" value="Genomic_DNA"/>
</dbReference>
<reference evidence="2 3" key="1">
    <citation type="journal article" date="2013" name="ISME J.">
        <title>A metabolic model for members of the genus Tetrasphaera involved in enhanced biological phosphorus removal.</title>
        <authorList>
            <person name="Kristiansen R."/>
            <person name="Nguyen H.T.T."/>
            <person name="Saunders A.M."/>
            <person name="Nielsen J.L."/>
            <person name="Wimmer R."/>
            <person name="Le V.Q."/>
            <person name="McIlroy S.J."/>
            <person name="Petrovski S."/>
            <person name="Seviour R.J."/>
            <person name="Calteau A."/>
            <person name="Nielsen K.L."/>
            <person name="Nielsen P.H."/>
        </authorList>
    </citation>
    <scope>NUCLEOTIDE SEQUENCE [LARGE SCALE GENOMIC DNA]</scope>
    <source>
        <strain evidence="2 3">T1-X7</strain>
    </source>
</reference>
<dbReference type="STRING" id="1194083.BN12_2120006"/>